<evidence type="ECO:0000256" key="5">
    <source>
        <dbReference type="ARBA" id="ARBA00022692"/>
    </source>
</evidence>
<feature type="transmembrane region" description="Helical" evidence="9">
    <location>
        <begin position="56"/>
        <end position="75"/>
    </location>
</feature>
<dbReference type="GO" id="GO:0015104">
    <property type="term" value="F:antimonite transmembrane transporter activity"/>
    <property type="evidence" value="ECO:0007669"/>
    <property type="project" value="TreeGrafter"/>
</dbReference>
<dbReference type="InterPro" id="IPR006311">
    <property type="entry name" value="TAT_signal"/>
</dbReference>
<keyword evidence="4" id="KW-1003">Cell membrane</keyword>
<dbReference type="GO" id="GO:0015297">
    <property type="term" value="F:antiporter activity"/>
    <property type="evidence" value="ECO:0007669"/>
    <property type="project" value="InterPro"/>
</dbReference>
<comment type="subcellular location">
    <subcellularLocation>
        <location evidence="1">Cell membrane</location>
        <topology evidence="1">Multi-pass membrane protein</topology>
    </subcellularLocation>
</comment>
<dbReference type="Pfam" id="PF01758">
    <property type="entry name" value="SBF"/>
    <property type="match status" value="1"/>
</dbReference>
<evidence type="ECO:0000256" key="7">
    <source>
        <dbReference type="ARBA" id="ARBA00023136"/>
    </source>
</evidence>
<evidence type="ECO:0000313" key="11">
    <source>
        <dbReference type="Proteomes" id="UP000540191"/>
    </source>
</evidence>
<dbReference type="PANTHER" id="PTHR43057">
    <property type="entry name" value="ARSENITE EFFLUX TRANSPORTER"/>
    <property type="match status" value="1"/>
</dbReference>
<dbReference type="Proteomes" id="UP000540191">
    <property type="component" value="Unassembled WGS sequence"/>
</dbReference>
<feature type="transmembrane region" description="Helical" evidence="9">
    <location>
        <begin position="239"/>
        <end position="257"/>
    </location>
</feature>
<keyword evidence="7 9" id="KW-0472">Membrane</keyword>
<dbReference type="InterPro" id="IPR038770">
    <property type="entry name" value="Na+/solute_symporter_sf"/>
</dbReference>
<name>A0A7W7GN32_9MICC</name>
<evidence type="ECO:0000256" key="3">
    <source>
        <dbReference type="ARBA" id="ARBA00022448"/>
    </source>
</evidence>
<dbReference type="Gene3D" id="1.20.1530.20">
    <property type="match status" value="1"/>
</dbReference>
<reference evidence="10 11" key="1">
    <citation type="submission" date="2020-08" db="EMBL/GenBank/DDBJ databases">
        <title>Sequencing the genomes of 1000 actinobacteria strains.</title>
        <authorList>
            <person name="Klenk H.-P."/>
        </authorList>
    </citation>
    <scope>NUCLEOTIDE SEQUENCE [LARGE SCALE GENOMIC DNA]</scope>
    <source>
        <strain evidence="10 11">DSM 23974</strain>
    </source>
</reference>
<evidence type="ECO:0000256" key="6">
    <source>
        <dbReference type="ARBA" id="ARBA00022989"/>
    </source>
</evidence>
<evidence type="ECO:0000313" key="10">
    <source>
        <dbReference type="EMBL" id="MBB4735140.1"/>
    </source>
</evidence>
<dbReference type="AlphaFoldDB" id="A0A7W7GN32"/>
<dbReference type="PROSITE" id="PS51318">
    <property type="entry name" value="TAT"/>
    <property type="match status" value="1"/>
</dbReference>
<comment type="similarity">
    <text evidence="2">Belongs to the arsenical resistance-3 (ACR3) (TC 2.A.59) family.</text>
</comment>
<feature type="region of interest" description="Disordered" evidence="8">
    <location>
        <begin position="1"/>
        <end position="22"/>
    </location>
</feature>
<organism evidence="10 11">
    <name type="scientific">Micrococcus cohnii</name>
    <dbReference type="NCBI Taxonomy" id="993416"/>
    <lineage>
        <taxon>Bacteria</taxon>
        <taxon>Bacillati</taxon>
        <taxon>Actinomycetota</taxon>
        <taxon>Actinomycetes</taxon>
        <taxon>Micrococcales</taxon>
        <taxon>Micrococcaceae</taxon>
        <taxon>Micrococcus</taxon>
    </lineage>
</organism>
<dbReference type="PANTHER" id="PTHR43057:SF1">
    <property type="entry name" value="ARSENICAL-RESISTANCE PROTEIN 3"/>
    <property type="match status" value="1"/>
</dbReference>
<accession>A0A7W7GN32</accession>
<dbReference type="GO" id="GO:0015105">
    <property type="term" value="F:arsenite transmembrane transporter activity"/>
    <property type="evidence" value="ECO:0007669"/>
    <property type="project" value="TreeGrafter"/>
</dbReference>
<feature type="transmembrane region" description="Helical" evidence="9">
    <location>
        <begin position="126"/>
        <end position="144"/>
    </location>
</feature>
<proteinExistence type="inferred from homology"/>
<feature type="transmembrane region" description="Helical" evidence="9">
    <location>
        <begin position="30"/>
        <end position="50"/>
    </location>
</feature>
<feature type="transmembrane region" description="Helical" evidence="9">
    <location>
        <begin position="303"/>
        <end position="323"/>
    </location>
</feature>
<evidence type="ECO:0000256" key="9">
    <source>
        <dbReference type="SAM" id="Phobius"/>
    </source>
</evidence>
<evidence type="ECO:0000256" key="2">
    <source>
        <dbReference type="ARBA" id="ARBA00010110"/>
    </source>
</evidence>
<protein>
    <submittedName>
        <fullName evidence="10">ACR3 family arsenite efflux pump ArsB</fullName>
    </submittedName>
</protein>
<keyword evidence="6 9" id="KW-1133">Transmembrane helix</keyword>
<keyword evidence="11" id="KW-1185">Reference proteome</keyword>
<gene>
    <name evidence="10" type="ORF">HDA30_000648</name>
</gene>
<feature type="transmembrane region" description="Helical" evidence="9">
    <location>
        <begin position="156"/>
        <end position="176"/>
    </location>
</feature>
<feature type="transmembrane region" description="Helical" evidence="9">
    <location>
        <begin position="87"/>
        <end position="114"/>
    </location>
</feature>
<evidence type="ECO:0000256" key="4">
    <source>
        <dbReference type="ARBA" id="ARBA00022475"/>
    </source>
</evidence>
<dbReference type="GO" id="GO:0005886">
    <property type="term" value="C:plasma membrane"/>
    <property type="evidence" value="ECO:0007669"/>
    <property type="project" value="UniProtKB-SubCell"/>
</dbReference>
<comment type="caution">
    <text evidence="10">The sequence shown here is derived from an EMBL/GenBank/DDBJ whole genome shotgun (WGS) entry which is preliminary data.</text>
</comment>
<evidence type="ECO:0000256" key="8">
    <source>
        <dbReference type="SAM" id="MobiDB-lite"/>
    </source>
</evidence>
<feature type="transmembrane region" description="Helical" evidence="9">
    <location>
        <begin position="269"/>
        <end position="291"/>
    </location>
</feature>
<feature type="transmembrane region" description="Helical" evidence="9">
    <location>
        <begin position="196"/>
        <end position="218"/>
    </location>
</feature>
<dbReference type="InterPro" id="IPR002657">
    <property type="entry name" value="BilAc:Na_symport/Acr3"/>
</dbReference>
<sequence length="359" mass="36932">MSATPGPAASAPRTPEAEDDAPSTLERRQVLLYAAASALGVCLGLAAPAVRPAAEVLLWPALVGLMFATFAQTPLARVRRAGRDRGWLISALVANFVLVPVLVACLVCLVGLAGTLLHGSEQDARALSLGLLLVLLVPCTDWFLTFVHLARGDRAAAAVITPVNLVVQVIALPAWLALLGAPWLLGVETPLVDPAVVLAGAGVVLLPLVAVTMLGSRLDTPMRGGVPLVSAGESGRAWLARWPIPALAVVVLLVGAARGPDVLKASGVLWLGALACVLYLAAAVLIGTVVADIADLSEEQRRSLVCTVGTRNSFVVLPMAVALPAGWEVAAAVIVVQSLVELVGMGVVVRWLRGGGQPA</sequence>
<dbReference type="EMBL" id="JACHNA010000001">
    <property type="protein sequence ID" value="MBB4735140.1"/>
    <property type="molecule type" value="Genomic_DNA"/>
</dbReference>
<dbReference type="RefSeq" id="WP_158495815.1">
    <property type="nucleotide sequence ID" value="NZ_JACHNA010000001.1"/>
</dbReference>
<dbReference type="InterPro" id="IPR004706">
    <property type="entry name" value="Arsenical-R_Acr3"/>
</dbReference>
<keyword evidence="5 9" id="KW-0812">Transmembrane</keyword>
<evidence type="ECO:0000256" key="1">
    <source>
        <dbReference type="ARBA" id="ARBA00004651"/>
    </source>
</evidence>
<keyword evidence="3" id="KW-0813">Transport</keyword>